<protein>
    <submittedName>
        <fullName evidence="1">Uncharacterized protein</fullName>
    </submittedName>
</protein>
<feature type="non-terminal residue" evidence="1">
    <location>
        <position position="80"/>
    </location>
</feature>
<accession>A0A482VDY4</accession>
<dbReference type="EMBL" id="QDEB01111038">
    <property type="protein sequence ID" value="RZB49914.1"/>
    <property type="molecule type" value="Genomic_DNA"/>
</dbReference>
<evidence type="ECO:0000313" key="2">
    <source>
        <dbReference type="Proteomes" id="UP000292052"/>
    </source>
</evidence>
<sequence length="80" mass="9149">MYNSKWYGLIKCAILPPKKLYHPVLPVKNKYKSGAEKLTFPLCGLCAKLNNQKLCDHTESQRIIRGVWCTNEVQKAIEKG</sequence>
<dbReference type="OrthoDB" id="6704162at2759"/>
<gene>
    <name evidence="1" type="ORF">BDFB_015271</name>
</gene>
<comment type="caution">
    <text evidence="1">The sequence shown here is derived from an EMBL/GenBank/DDBJ whole genome shotgun (WGS) entry which is preliminary data.</text>
</comment>
<keyword evidence="2" id="KW-1185">Reference proteome</keyword>
<organism evidence="1 2">
    <name type="scientific">Asbolus verrucosus</name>
    <name type="common">Desert ironclad beetle</name>
    <dbReference type="NCBI Taxonomy" id="1661398"/>
    <lineage>
        <taxon>Eukaryota</taxon>
        <taxon>Metazoa</taxon>
        <taxon>Ecdysozoa</taxon>
        <taxon>Arthropoda</taxon>
        <taxon>Hexapoda</taxon>
        <taxon>Insecta</taxon>
        <taxon>Pterygota</taxon>
        <taxon>Neoptera</taxon>
        <taxon>Endopterygota</taxon>
        <taxon>Coleoptera</taxon>
        <taxon>Polyphaga</taxon>
        <taxon>Cucujiformia</taxon>
        <taxon>Tenebrionidae</taxon>
        <taxon>Pimeliinae</taxon>
        <taxon>Asbolus</taxon>
    </lineage>
</organism>
<dbReference type="Proteomes" id="UP000292052">
    <property type="component" value="Unassembled WGS sequence"/>
</dbReference>
<name>A0A482VDY4_ASBVE</name>
<proteinExistence type="predicted"/>
<dbReference type="PANTHER" id="PTHR33568:SF3">
    <property type="entry name" value="DNA-DIRECTED DNA POLYMERASE"/>
    <property type="match status" value="1"/>
</dbReference>
<reference evidence="1 2" key="1">
    <citation type="submission" date="2017-03" db="EMBL/GenBank/DDBJ databases">
        <title>Genome of the blue death feigning beetle - Asbolus verrucosus.</title>
        <authorList>
            <person name="Rider S.D."/>
        </authorList>
    </citation>
    <scope>NUCLEOTIDE SEQUENCE [LARGE SCALE GENOMIC DNA]</scope>
    <source>
        <strain evidence="1">Butters</strain>
        <tissue evidence="1">Head and leg muscle</tissue>
    </source>
</reference>
<dbReference type="AlphaFoldDB" id="A0A482VDY4"/>
<dbReference type="PANTHER" id="PTHR33568">
    <property type="entry name" value="DNA POLYMERASE"/>
    <property type="match status" value="1"/>
</dbReference>
<evidence type="ECO:0000313" key="1">
    <source>
        <dbReference type="EMBL" id="RZB49914.1"/>
    </source>
</evidence>